<dbReference type="AlphaFoldDB" id="A0A3N7EU58"/>
<evidence type="ECO:0000313" key="2">
    <source>
        <dbReference type="Proteomes" id="UP000006729"/>
    </source>
</evidence>
<gene>
    <name evidence="1" type="ORF">POPTR_003G013450</name>
</gene>
<accession>A0A3N7EU58</accession>
<keyword evidence="2" id="KW-1185">Reference proteome</keyword>
<dbReference type="EMBL" id="CM009292">
    <property type="protein sequence ID" value="RQO87580.1"/>
    <property type="molecule type" value="Genomic_DNA"/>
</dbReference>
<evidence type="ECO:0000313" key="1">
    <source>
        <dbReference type="EMBL" id="RQO87580.1"/>
    </source>
</evidence>
<name>A0A3N7EU58_POPTR</name>
<sequence>MGCGESFCLAVAQLLLSMQNQALFPCFVSAMLSSVTTELAVAALGSLGCISAGSIAGSFFGWFAGAFHSLVDVLLSQRGLLAALLANHVLAFGSGRMAELCVDWSSCFLPGSLSTLALMRAVSALQVIQQSTSLDLGREDNSPIIWEPIDFLRELSDINLKLISPPLGDLLDLKTLDLHNTSLAGEIHNLESLQHLEKLHACITCWQQFSTENKVLSSLCCSQ</sequence>
<protein>
    <submittedName>
        <fullName evidence="1">Uncharacterized protein</fullName>
    </submittedName>
</protein>
<proteinExistence type="predicted"/>
<dbReference type="Proteomes" id="UP000006729">
    <property type="component" value="Chromosome 3"/>
</dbReference>
<reference evidence="1 2" key="1">
    <citation type="journal article" date="2006" name="Science">
        <title>The genome of black cottonwood, Populus trichocarpa (Torr. &amp; Gray).</title>
        <authorList>
            <person name="Tuskan G.A."/>
            <person name="Difazio S."/>
            <person name="Jansson S."/>
            <person name="Bohlmann J."/>
            <person name="Grigoriev I."/>
            <person name="Hellsten U."/>
            <person name="Putnam N."/>
            <person name="Ralph S."/>
            <person name="Rombauts S."/>
            <person name="Salamov A."/>
            <person name="Schein J."/>
            <person name="Sterck L."/>
            <person name="Aerts A."/>
            <person name="Bhalerao R.R."/>
            <person name="Bhalerao R.P."/>
            <person name="Blaudez D."/>
            <person name="Boerjan W."/>
            <person name="Brun A."/>
            <person name="Brunner A."/>
            <person name="Busov V."/>
            <person name="Campbell M."/>
            <person name="Carlson J."/>
            <person name="Chalot M."/>
            <person name="Chapman J."/>
            <person name="Chen G.L."/>
            <person name="Cooper D."/>
            <person name="Coutinho P.M."/>
            <person name="Couturier J."/>
            <person name="Covert S."/>
            <person name="Cronk Q."/>
            <person name="Cunningham R."/>
            <person name="Davis J."/>
            <person name="Degroeve S."/>
            <person name="Dejardin A."/>
            <person name="Depamphilis C."/>
            <person name="Detter J."/>
            <person name="Dirks B."/>
            <person name="Dubchak I."/>
            <person name="Duplessis S."/>
            <person name="Ehlting J."/>
            <person name="Ellis B."/>
            <person name="Gendler K."/>
            <person name="Goodstein D."/>
            <person name="Gribskov M."/>
            <person name="Grimwood J."/>
            <person name="Groover A."/>
            <person name="Gunter L."/>
            <person name="Hamberger B."/>
            <person name="Heinze B."/>
            <person name="Helariutta Y."/>
            <person name="Henrissat B."/>
            <person name="Holligan D."/>
            <person name="Holt R."/>
            <person name="Huang W."/>
            <person name="Islam-Faridi N."/>
            <person name="Jones S."/>
            <person name="Jones-Rhoades M."/>
            <person name="Jorgensen R."/>
            <person name="Joshi C."/>
            <person name="Kangasjarvi J."/>
            <person name="Karlsson J."/>
            <person name="Kelleher C."/>
            <person name="Kirkpatrick R."/>
            <person name="Kirst M."/>
            <person name="Kohler A."/>
            <person name="Kalluri U."/>
            <person name="Larimer F."/>
            <person name="Leebens-Mack J."/>
            <person name="Leple J.C."/>
            <person name="Locascio P."/>
            <person name="Lou Y."/>
            <person name="Lucas S."/>
            <person name="Martin F."/>
            <person name="Montanini B."/>
            <person name="Napoli C."/>
            <person name="Nelson D.R."/>
            <person name="Nelson C."/>
            <person name="Nieminen K."/>
            <person name="Nilsson O."/>
            <person name="Pereda V."/>
            <person name="Peter G."/>
            <person name="Philippe R."/>
            <person name="Pilate G."/>
            <person name="Poliakov A."/>
            <person name="Razumovskaya J."/>
            <person name="Richardson P."/>
            <person name="Rinaldi C."/>
            <person name="Ritland K."/>
            <person name="Rouze P."/>
            <person name="Ryaboy D."/>
            <person name="Schmutz J."/>
            <person name="Schrader J."/>
            <person name="Segerman B."/>
            <person name="Shin H."/>
            <person name="Siddiqui A."/>
            <person name="Sterky F."/>
            <person name="Terry A."/>
            <person name="Tsai C.J."/>
            <person name="Uberbacher E."/>
            <person name="Unneberg P."/>
            <person name="Vahala J."/>
            <person name="Wall K."/>
            <person name="Wessler S."/>
            <person name="Yang G."/>
            <person name="Yin T."/>
            <person name="Douglas C."/>
            <person name="Marra M."/>
            <person name="Sandberg G."/>
            <person name="Van de Peer Y."/>
            <person name="Rokhsar D."/>
        </authorList>
    </citation>
    <scope>NUCLEOTIDE SEQUENCE [LARGE SCALE GENOMIC DNA]</scope>
    <source>
        <strain evidence="2">cv. Nisqually</strain>
    </source>
</reference>
<organism evidence="1 2">
    <name type="scientific">Populus trichocarpa</name>
    <name type="common">Western balsam poplar</name>
    <name type="synonym">Populus balsamifera subsp. trichocarpa</name>
    <dbReference type="NCBI Taxonomy" id="3694"/>
    <lineage>
        <taxon>Eukaryota</taxon>
        <taxon>Viridiplantae</taxon>
        <taxon>Streptophyta</taxon>
        <taxon>Embryophyta</taxon>
        <taxon>Tracheophyta</taxon>
        <taxon>Spermatophyta</taxon>
        <taxon>Magnoliopsida</taxon>
        <taxon>eudicotyledons</taxon>
        <taxon>Gunneridae</taxon>
        <taxon>Pentapetalae</taxon>
        <taxon>rosids</taxon>
        <taxon>fabids</taxon>
        <taxon>Malpighiales</taxon>
        <taxon>Salicaceae</taxon>
        <taxon>Saliceae</taxon>
        <taxon>Populus</taxon>
    </lineage>
</organism>